<sequence>MASIAKDHPSFPELASILPDADRTILSGLSDTEMRSWTMAKIEEYRHCLRALVAIHNLVAPVHRLPDEVLSHIFTYAWHERQSLRLGHICRRWRRVLLDTPKFWVDAVQGECLHAAGEFRDPPGYIAAVLERSGRLPIRLSVFHYTETLSLSMKPHLWRITVLLVHAETTDEVEELHRTLSEGLPVLTMLLVRYNPERCLCDHRDAVGHCERSTPRMYLDPLPAHSLPRLRHV</sequence>
<keyword evidence="3" id="KW-1185">Reference proteome</keyword>
<dbReference type="InParanoid" id="A0A5C3NRF0"/>
<dbReference type="Gene3D" id="1.20.1280.50">
    <property type="match status" value="1"/>
</dbReference>
<dbReference type="Pfam" id="PF12937">
    <property type="entry name" value="F-box-like"/>
    <property type="match status" value="1"/>
</dbReference>
<dbReference type="Proteomes" id="UP000308197">
    <property type="component" value="Unassembled WGS sequence"/>
</dbReference>
<evidence type="ECO:0000313" key="3">
    <source>
        <dbReference type="Proteomes" id="UP000308197"/>
    </source>
</evidence>
<dbReference type="SUPFAM" id="SSF81383">
    <property type="entry name" value="F-box domain"/>
    <property type="match status" value="1"/>
</dbReference>
<dbReference type="EMBL" id="ML212144">
    <property type="protein sequence ID" value="TFK79157.1"/>
    <property type="molecule type" value="Genomic_DNA"/>
</dbReference>
<dbReference type="PROSITE" id="PS50181">
    <property type="entry name" value="FBOX"/>
    <property type="match status" value="1"/>
</dbReference>
<dbReference type="InterPro" id="IPR036047">
    <property type="entry name" value="F-box-like_dom_sf"/>
</dbReference>
<organism evidence="2 3">
    <name type="scientific">Polyporus arcularius HHB13444</name>
    <dbReference type="NCBI Taxonomy" id="1314778"/>
    <lineage>
        <taxon>Eukaryota</taxon>
        <taxon>Fungi</taxon>
        <taxon>Dikarya</taxon>
        <taxon>Basidiomycota</taxon>
        <taxon>Agaricomycotina</taxon>
        <taxon>Agaricomycetes</taxon>
        <taxon>Polyporales</taxon>
        <taxon>Polyporaceae</taxon>
        <taxon>Polyporus</taxon>
    </lineage>
</organism>
<protein>
    <recommendedName>
        <fullName evidence="1">F-box domain-containing protein</fullName>
    </recommendedName>
</protein>
<feature type="domain" description="F-box" evidence="1">
    <location>
        <begin position="59"/>
        <end position="107"/>
    </location>
</feature>
<feature type="non-terminal residue" evidence="2">
    <location>
        <position position="233"/>
    </location>
</feature>
<dbReference type="AlphaFoldDB" id="A0A5C3NRF0"/>
<evidence type="ECO:0000259" key="1">
    <source>
        <dbReference type="PROSITE" id="PS50181"/>
    </source>
</evidence>
<evidence type="ECO:0000313" key="2">
    <source>
        <dbReference type="EMBL" id="TFK79157.1"/>
    </source>
</evidence>
<name>A0A5C3NRF0_9APHY</name>
<proteinExistence type="predicted"/>
<accession>A0A5C3NRF0</accession>
<gene>
    <name evidence="2" type="ORF">K466DRAFT_534011</name>
</gene>
<reference evidence="2 3" key="1">
    <citation type="journal article" date="2019" name="Nat. Ecol. Evol.">
        <title>Megaphylogeny resolves global patterns of mushroom evolution.</title>
        <authorList>
            <person name="Varga T."/>
            <person name="Krizsan K."/>
            <person name="Foldi C."/>
            <person name="Dima B."/>
            <person name="Sanchez-Garcia M."/>
            <person name="Sanchez-Ramirez S."/>
            <person name="Szollosi G.J."/>
            <person name="Szarkandi J.G."/>
            <person name="Papp V."/>
            <person name="Albert L."/>
            <person name="Andreopoulos W."/>
            <person name="Angelini C."/>
            <person name="Antonin V."/>
            <person name="Barry K.W."/>
            <person name="Bougher N.L."/>
            <person name="Buchanan P."/>
            <person name="Buyck B."/>
            <person name="Bense V."/>
            <person name="Catcheside P."/>
            <person name="Chovatia M."/>
            <person name="Cooper J."/>
            <person name="Damon W."/>
            <person name="Desjardin D."/>
            <person name="Finy P."/>
            <person name="Geml J."/>
            <person name="Haridas S."/>
            <person name="Hughes K."/>
            <person name="Justo A."/>
            <person name="Karasinski D."/>
            <person name="Kautmanova I."/>
            <person name="Kiss B."/>
            <person name="Kocsube S."/>
            <person name="Kotiranta H."/>
            <person name="LaButti K.M."/>
            <person name="Lechner B.E."/>
            <person name="Liimatainen K."/>
            <person name="Lipzen A."/>
            <person name="Lukacs Z."/>
            <person name="Mihaltcheva S."/>
            <person name="Morgado L.N."/>
            <person name="Niskanen T."/>
            <person name="Noordeloos M.E."/>
            <person name="Ohm R.A."/>
            <person name="Ortiz-Santana B."/>
            <person name="Ovrebo C."/>
            <person name="Racz N."/>
            <person name="Riley R."/>
            <person name="Savchenko A."/>
            <person name="Shiryaev A."/>
            <person name="Soop K."/>
            <person name="Spirin V."/>
            <person name="Szebenyi C."/>
            <person name="Tomsovsky M."/>
            <person name="Tulloss R.E."/>
            <person name="Uehling J."/>
            <person name="Grigoriev I.V."/>
            <person name="Vagvolgyi C."/>
            <person name="Papp T."/>
            <person name="Martin F.M."/>
            <person name="Miettinen O."/>
            <person name="Hibbett D.S."/>
            <person name="Nagy L.G."/>
        </authorList>
    </citation>
    <scope>NUCLEOTIDE SEQUENCE [LARGE SCALE GENOMIC DNA]</scope>
    <source>
        <strain evidence="2 3">HHB13444</strain>
    </source>
</reference>
<dbReference type="InterPro" id="IPR001810">
    <property type="entry name" value="F-box_dom"/>
</dbReference>
<dbReference type="STRING" id="1314778.A0A5C3NRF0"/>